<evidence type="ECO:0000313" key="14">
    <source>
        <dbReference type="EMBL" id="PHT40356.1"/>
    </source>
</evidence>
<keyword evidence="8" id="KW-0539">Nucleus</keyword>
<evidence type="ECO:0000259" key="11">
    <source>
        <dbReference type="PROSITE" id="PS50089"/>
    </source>
</evidence>
<dbReference type="GO" id="GO:0045944">
    <property type="term" value="P:positive regulation of transcription by RNA polymerase II"/>
    <property type="evidence" value="ECO:0007669"/>
    <property type="project" value="TreeGrafter"/>
</dbReference>
<dbReference type="PROSITE" id="PS50089">
    <property type="entry name" value="ZF_RING_2"/>
    <property type="match status" value="1"/>
</dbReference>
<dbReference type="InterPro" id="IPR017907">
    <property type="entry name" value="Znf_RING_CS"/>
</dbReference>
<dbReference type="InterPro" id="IPR001357">
    <property type="entry name" value="BRCT_dom"/>
</dbReference>
<dbReference type="SMART" id="SM00249">
    <property type="entry name" value="PHD"/>
    <property type="match status" value="1"/>
</dbReference>
<dbReference type="CDD" id="cd17734">
    <property type="entry name" value="BRCT_Bard1_rpt1"/>
    <property type="match status" value="1"/>
</dbReference>
<dbReference type="InterPro" id="IPR001965">
    <property type="entry name" value="Znf_PHD"/>
</dbReference>
<dbReference type="Proteomes" id="UP000224567">
    <property type="component" value="Unassembled WGS sequence"/>
</dbReference>
<dbReference type="Pfam" id="PF00533">
    <property type="entry name" value="BRCT"/>
    <property type="match status" value="1"/>
</dbReference>
<keyword evidence="5 9" id="KW-0863">Zinc-finger</keyword>
<keyword evidence="4" id="KW-0227">DNA damage</keyword>
<evidence type="ECO:0000256" key="5">
    <source>
        <dbReference type="ARBA" id="ARBA00022771"/>
    </source>
</evidence>
<dbReference type="STRING" id="33114.A0A2G2W546"/>
<feature type="domain" description="BRCT" evidence="12">
    <location>
        <begin position="770"/>
        <end position="864"/>
    </location>
</feature>
<dbReference type="PANTHER" id="PTHR13763:SF0">
    <property type="entry name" value="BREAST CANCER TYPE 1 SUSCEPTIBILITY PROTEIN"/>
    <property type="match status" value="1"/>
</dbReference>
<dbReference type="Gene3D" id="3.40.50.10190">
    <property type="entry name" value="BRCT domain"/>
    <property type="match status" value="2"/>
</dbReference>
<comment type="caution">
    <text evidence="14">The sequence shown here is derived from an EMBL/GenBank/DDBJ whole genome shotgun (WGS) entry which is preliminary data.</text>
</comment>
<dbReference type="InterPro" id="IPR036420">
    <property type="entry name" value="BRCT_dom_sf"/>
</dbReference>
<reference evidence="15" key="2">
    <citation type="journal article" date="2017" name="J. Anim. Genet.">
        <title>Multiple reference genome sequences of hot pepper reveal the massive evolution of plant disease resistance genes by retroduplication.</title>
        <authorList>
            <person name="Kim S."/>
            <person name="Park J."/>
            <person name="Yeom S.-I."/>
            <person name="Kim Y.-M."/>
            <person name="Seo E."/>
            <person name="Kim K.-T."/>
            <person name="Kim M.-S."/>
            <person name="Lee J.M."/>
            <person name="Cheong K."/>
            <person name="Shin H.-S."/>
            <person name="Kim S.-B."/>
            <person name="Han K."/>
            <person name="Lee J."/>
            <person name="Park M."/>
            <person name="Lee H.-A."/>
            <person name="Lee H.-Y."/>
            <person name="Lee Y."/>
            <person name="Oh S."/>
            <person name="Lee J.H."/>
            <person name="Choi E."/>
            <person name="Choi E."/>
            <person name="Lee S.E."/>
            <person name="Jeon J."/>
            <person name="Kim H."/>
            <person name="Choi G."/>
            <person name="Song H."/>
            <person name="Lee J."/>
            <person name="Lee S.-C."/>
            <person name="Kwon J.-K."/>
            <person name="Lee H.-Y."/>
            <person name="Koo N."/>
            <person name="Hong Y."/>
            <person name="Kim R.W."/>
            <person name="Kang W.-H."/>
            <person name="Huh J.H."/>
            <person name="Kang B.-C."/>
            <person name="Yang T.-J."/>
            <person name="Lee Y.-H."/>
            <person name="Bennetzen J.L."/>
            <person name="Choi D."/>
        </authorList>
    </citation>
    <scope>NUCLEOTIDE SEQUENCE [LARGE SCALE GENOMIC DNA]</scope>
    <source>
        <strain evidence="15">cv. PBC81</strain>
    </source>
</reference>
<evidence type="ECO:0000256" key="2">
    <source>
        <dbReference type="ARBA" id="ARBA00022723"/>
    </source>
</evidence>
<dbReference type="EMBL" id="MLFT02000008">
    <property type="protein sequence ID" value="PHT40356.1"/>
    <property type="molecule type" value="Genomic_DNA"/>
</dbReference>
<keyword evidence="3" id="KW-0677">Repeat</keyword>
<evidence type="ECO:0000256" key="8">
    <source>
        <dbReference type="ARBA" id="ARBA00023242"/>
    </source>
</evidence>
<evidence type="ECO:0000256" key="6">
    <source>
        <dbReference type="ARBA" id="ARBA00022833"/>
    </source>
</evidence>
<feature type="compositionally biased region" description="Polar residues" evidence="10">
    <location>
        <begin position="94"/>
        <end position="107"/>
    </location>
</feature>
<sequence length="998" mass="110042">MADTSHLEKMGRELKCPICLSLLNSAVSLTCNHVFCNLCIQTGMKSGSNCPVCKVPFHRREIRPALHMDNLVSIYKNMEVASGVNIFVTQTNASSKLQGEDTQSNGKETCGFQETPKTVTEAPATENQKRKRGKGSKKPSGSNKKISRSTLIRPSFPTKKRVQVPQHPPSETPPPTKVVGGNGKSIIDEAQKPLVIERDRFLLNEKGEPVLSPFFWLREEDVERSSQQTDGDIIMDTPSGVPCFSDMKDLDDEVHCEMSPKSGPYDAVNGADLFDSEMFDWTQRACSPELCSSPFKTKIKDTIDSAGAQEKNQALSVEESCINASATEDRTAAANEKGTDKGHLSSPSLSPPENKTTIREGVLCKSSRSKVLRSSQKKDEKKIIGEVSEVHNTSQKIAEETRKNNQDNVDAFNSNKKDLENKKKGRSSRNVAGSEVEDISTSCDTKRLRKSNKCIPFNFSTLVNQEKHSEGSIETLDSKTRNKRHKGSLSEQNKYCFGAKGRQTTAEYNISQTQDGTLHFESANRLIPTDNGKPTPSLKLKKRELDSDSKLHGKKKVKFSEDGELANKENITLEKIQKGAHSSFETEKSVSNLKDSVLPKCGASQNKIQCAFCRSAEESEVSGVMVSYLNGKPVKDDVNGAAGVIHVHKHCAEWAPNVYFGGDDVVNLVSELKRSWRITCFLCGVKGAALGCYATSCRKSFHVPCAKLTPECRWDFDNFVMLCPLHANSKLPCEVAGEQSKIRESTKRNSRIHQPKVSATPDNAATLQWKSQKKNKNLVLCCSALTADEKGLVSTLKRLSGVTVVKNWDLSVTHVIASTDEKGACRRTLKYLMGVLAGKWIMSIDWIVASLDAAEFIDEQQYEIKIDTHGIVDGPKLGRLRILSQQPKLFSGYTFFFMGDFLPSYKSYLHDLVIAAGGIVLNRKPVTVDPEVLSPGCPPPFVIYSHEQLDQCEGREKNSVLARRRSNAEVLASSTGAVAASNSWILNCIAGSKLLELE</sequence>
<dbReference type="FunFam" id="3.40.50.10190:FF:000006">
    <property type="entry name" value="Breast cancer type 1 susceptibility protein homolog"/>
    <property type="match status" value="1"/>
</dbReference>
<feature type="compositionally biased region" description="Polar residues" evidence="10">
    <location>
        <begin position="345"/>
        <end position="355"/>
    </location>
</feature>
<evidence type="ECO:0000256" key="3">
    <source>
        <dbReference type="ARBA" id="ARBA00022737"/>
    </source>
</evidence>
<dbReference type="PANTHER" id="PTHR13763">
    <property type="entry name" value="BREAST CANCER TYPE 1 SUSCEPTIBILITY PROTEIN BRCA1"/>
    <property type="match status" value="1"/>
</dbReference>
<keyword evidence="6" id="KW-0862">Zinc</keyword>
<feature type="compositionally biased region" description="Pro residues" evidence="10">
    <location>
        <begin position="166"/>
        <end position="176"/>
    </location>
</feature>
<dbReference type="OrthoDB" id="2384350at2759"/>
<dbReference type="PROSITE" id="PS50172">
    <property type="entry name" value="BRCT"/>
    <property type="match status" value="2"/>
</dbReference>
<evidence type="ECO:0000256" key="1">
    <source>
        <dbReference type="ARBA" id="ARBA00004123"/>
    </source>
</evidence>
<dbReference type="InterPro" id="IPR013083">
    <property type="entry name" value="Znf_RING/FYVE/PHD"/>
</dbReference>
<keyword evidence="7" id="KW-0234">DNA repair</keyword>
<evidence type="ECO:0000256" key="10">
    <source>
        <dbReference type="SAM" id="MobiDB-lite"/>
    </source>
</evidence>
<dbReference type="Pfam" id="PF13923">
    <property type="entry name" value="zf-C3HC4_2"/>
    <property type="match status" value="1"/>
</dbReference>
<evidence type="ECO:0000256" key="7">
    <source>
        <dbReference type="ARBA" id="ARBA00023204"/>
    </source>
</evidence>
<dbReference type="PROSITE" id="PS51805">
    <property type="entry name" value="EPHD"/>
    <property type="match status" value="1"/>
</dbReference>
<feature type="region of interest" description="Disordered" evidence="10">
    <location>
        <begin position="470"/>
        <end position="489"/>
    </location>
</feature>
<dbReference type="Pfam" id="PF16589">
    <property type="entry name" value="BRCT_2"/>
    <property type="match status" value="1"/>
</dbReference>
<evidence type="ECO:0000313" key="15">
    <source>
        <dbReference type="Proteomes" id="UP000224567"/>
    </source>
</evidence>
<feature type="domain" description="RING-type" evidence="11">
    <location>
        <begin position="16"/>
        <end position="54"/>
    </location>
</feature>
<organism evidence="14 15">
    <name type="scientific">Capsicum baccatum</name>
    <name type="common">Peruvian pepper</name>
    <dbReference type="NCBI Taxonomy" id="33114"/>
    <lineage>
        <taxon>Eukaryota</taxon>
        <taxon>Viridiplantae</taxon>
        <taxon>Streptophyta</taxon>
        <taxon>Embryophyta</taxon>
        <taxon>Tracheophyta</taxon>
        <taxon>Spermatophyta</taxon>
        <taxon>Magnoliopsida</taxon>
        <taxon>eudicotyledons</taxon>
        <taxon>Gunneridae</taxon>
        <taxon>Pentapetalae</taxon>
        <taxon>asterids</taxon>
        <taxon>lamiids</taxon>
        <taxon>Solanales</taxon>
        <taxon>Solanaceae</taxon>
        <taxon>Solanoideae</taxon>
        <taxon>Capsiceae</taxon>
        <taxon>Capsicum</taxon>
    </lineage>
</organism>
<dbReference type="SMART" id="SM00184">
    <property type="entry name" value="RING"/>
    <property type="match status" value="2"/>
</dbReference>
<reference evidence="14 15" key="1">
    <citation type="journal article" date="2017" name="Genome Biol.">
        <title>New reference genome sequences of hot pepper reveal the massive evolution of plant disease-resistance genes by retroduplication.</title>
        <authorList>
            <person name="Kim S."/>
            <person name="Park J."/>
            <person name="Yeom S.I."/>
            <person name="Kim Y.M."/>
            <person name="Seo E."/>
            <person name="Kim K.T."/>
            <person name="Kim M.S."/>
            <person name="Lee J.M."/>
            <person name="Cheong K."/>
            <person name="Shin H.S."/>
            <person name="Kim S.B."/>
            <person name="Han K."/>
            <person name="Lee J."/>
            <person name="Park M."/>
            <person name="Lee H.A."/>
            <person name="Lee H.Y."/>
            <person name="Lee Y."/>
            <person name="Oh S."/>
            <person name="Lee J.H."/>
            <person name="Choi E."/>
            <person name="Choi E."/>
            <person name="Lee S.E."/>
            <person name="Jeon J."/>
            <person name="Kim H."/>
            <person name="Choi G."/>
            <person name="Song H."/>
            <person name="Lee J."/>
            <person name="Lee S.C."/>
            <person name="Kwon J.K."/>
            <person name="Lee H.Y."/>
            <person name="Koo N."/>
            <person name="Hong Y."/>
            <person name="Kim R.W."/>
            <person name="Kang W.H."/>
            <person name="Huh J.H."/>
            <person name="Kang B.C."/>
            <person name="Yang T.J."/>
            <person name="Lee Y.H."/>
            <person name="Bennetzen J.L."/>
            <person name="Choi D."/>
        </authorList>
    </citation>
    <scope>NUCLEOTIDE SEQUENCE [LARGE SCALE GENOMIC DNA]</scope>
    <source>
        <strain evidence="15">cv. PBC81</strain>
    </source>
</reference>
<accession>A0A2G2W546</accession>
<feature type="domain" description="PHD-type" evidence="13">
    <location>
        <begin position="607"/>
        <end position="727"/>
    </location>
</feature>
<proteinExistence type="predicted"/>
<dbReference type="SUPFAM" id="SSF57850">
    <property type="entry name" value="RING/U-box"/>
    <property type="match status" value="1"/>
</dbReference>
<dbReference type="SMART" id="SM00292">
    <property type="entry name" value="BRCT"/>
    <property type="match status" value="2"/>
</dbReference>
<feature type="region of interest" description="Disordered" evidence="10">
    <location>
        <begin position="394"/>
        <end position="434"/>
    </location>
</feature>
<dbReference type="AlphaFoldDB" id="A0A2G2W546"/>
<dbReference type="FunFam" id="3.30.40.10:FF:000352">
    <property type="entry name" value="Breast cancer associated RING 1"/>
    <property type="match status" value="1"/>
</dbReference>
<gene>
    <name evidence="14" type="ORF">CQW23_19210</name>
</gene>
<evidence type="ECO:0000259" key="13">
    <source>
        <dbReference type="PROSITE" id="PS51805"/>
    </source>
</evidence>
<dbReference type="GO" id="GO:0000724">
    <property type="term" value="P:double-strand break repair via homologous recombination"/>
    <property type="evidence" value="ECO:0007669"/>
    <property type="project" value="TreeGrafter"/>
</dbReference>
<feature type="compositionally biased region" description="Basic and acidic residues" evidence="10">
    <location>
        <begin position="470"/>
        <end position="480"/>
    </location>
</feature>
<feature type="compositionally biased region" description="Basic and acidic residues" evidence="10">
    <location>
        <begin position="328"/>
        <end position="343"/>
    </location>
</feature>
<feature type="region of interest" description="Disordered" evidence="10">
    <location>
        <begin position="328"/>
        <end position="362"/>
    </location>
</feature>
<keyword evidence="2" id="KW-0479">Metal-binding</keyword>
<keyword evidence="15" id="KW-1185">Reference proteome</keyword>
<feature type="domain" description="BRCT" evidence="12">
    <location>
        <begin position="885"/>
        <end position="998"/>
    </location>
</feature>
<dbReference type="SUPFAM" id="SSF52113">
    <property type="entry name" value="BRCT domain"/>
    <property type="match status" value="2"/>
</dbReference>
<dbReference type="PROSITE" id="PS00518">
    <property type="entry name" value="ZF_RING_1"/>
    <property type="match status" value="1"/>
</dbReference>
<evidence type="ECO:0000256" key="4">
    <source>
        <dbReference type="ARBA" id="ARBA00022763"/>
    </source>
</evidence>
<dbReference type="GO" id="GO:0005634">
    <property type="term" value="C:nucleus"/>
    <property type="evidence" value="ECO:0007669"/>
    <property type="project" value="UniProtKB-SubCell"/>
</dbReference>
<evidence type="ECO:0000256" key="9">
    <source>
        <dbReference type="PROSITE-ProRule" id="PRU00175"/>
    </source>
</evidence>
<dbReference type="Pfam" id="PF13771">
    <property type="entry name" value="zf-HC5HC2H"/>
    <property type="match status" value="1"/>
</dbReference>
<protein>
    <submittedName>
        <fullName evidence="14">Protein BREAST CANCER SUSCEPTIBILITY 1-like protein</fullName>
    </submittedName>
</protein>
<dbReference type="CDD" id="cd15571">
    <property type="entry name" value="ePHD"/>
    <property type="match status" value="1"/>
</dbReference>
<comment type="subcellular location">
    <subcellularLocation>
        <location evidence="1">Nucleus</location>
    </subcellularLocation>
</comment>
<name>A0A2G2W546_CAPBA</name>
<evidence type="ECO:0000259" key="12">
    <source>
        <dbReference type="PROSITE" id="PS50172"/>
    </source>
</evidence>
<dbReference type="InterPro" id="IPR031099">
    <property type="entry name" value="BRCA1-associated"/>
</dbReference>
<dbReference type="GO" id="GO:0004842">
    <property type="term" value="F:ubiquitin-protein transferase activity"/>
    <property type="evidence" value="ECO:0007669"/>
    <property type="project" value="TreeGrafter"/>
</dbReference>
<dbReference type="Gene3D" id="3.30.40.10">
    <property type="entry name" value="Zinc/RING finger domain, C3HC4 (zinc finger)"/>
    <property type="match status" value="2"/>
</dbReference>
<dbReference type="GO" id="GO:0008270">
    <property type="term" value="F:zinc ion binding"/>
    <property type="evidence" value="ECO:0007669"/>
    <property type="project" value="UniProtKB-KW"/>
</dbReference>
<dbReference type="InterPro" id="IPR001841">
    <property type="entry name" value="Znf_RING"/>
</dbReference>
<feature type="region of interest" description="Disordered" evidence="10">
    <location>
        <begin position="94"/>
        <end position="183"/>
    </location>
</feature>
<dbReference type="InterPro" id="IPR034732">
    <property type="entry name" value="EPHD"/>
</dbReference>